<dbReference type="STRING" id="229921.ADN01_14665"/>
<evidence type="ECO:0000259" key="1">
    <source>
        <dbReference type="Pfam" id="PF12728"/>
    </source>
</evidence>
<dbReference type="InterPro" id="IPR010093">
    <property type="entry name" value="SinI_DNA-bd"/>
</dbReference>
<dbReference type="NCBIfam" id="TIGR01764">
    <property type="entry name" value="excise"/>
    <property type="match status" value="1"/>
</dbReference>
<dbReference type="Pfam" id="PF12728">
    <property type="entry name" value="HTH_17"/>
    <property type="match status" value="1"/>
</dbReference>
<reference evidence="2 3" key="1">
    <citation type="submission" date="2015-07" db="EMBL/GenBank/DDBJ databases">
        <title>Genome sequence of Levilinea saccharolytica DSM 16555.</title>
        <authorList>
            <person name="Hemp J."/>
            <person name="Ward L.M."/>
            <person name="Pace L.A."/>
            <person name="Fischer W.W."/>
        </authorList>
    </citation>
    <scope>NUCLEOTIDE SEQUENCE [LARGE SCALE GENOMIC DNA]</scope>
    <source>
        <strain evidence="2 3">KIBI-1</strain>
    </source>
</reference>
<organism evidence="2 3">
    <name type="scientific">Levilinea saccharolytica</name>
    <dbReference type="NCBI Taxonomy" id="229921"/>
    <lineage>
        <taxon>Bacteria</taxon>
        <taxon>Bacillati</taxon>
        <taxon>Chloroflexota</taxon>
        <taxon>Anaerolineae</taxon>
        <taxon>Anaerolineales</taxon>
        <taxon>Anaerolineaceae</taxon>
        <taxon>Levilinea</taxon>
    </lineage>
</organism>
<dbReference type="SUPFAM" id="SSF46955">
    <property type="entry name" value="Putative DNA-binding domain"/>
    <property type="match status" value="1"/>
</dbReference>
<keyword evidence="3" id="KW-1185">Reference proteome</keyword>
<dbReference type="RefSeq" id="WP_062418882.1">
    <property type="nucleotide sequence ID" value="NZ_DF967974.1"/>
</dbReference>
<name>A0A0P6Y9J3_9CHLR</name>
<dbReference type="EMBL" id="LGCM01000055">
    <property type="protein sequence ID" value="KPL78448.1"/>
    <property type="molecule type" value="Genomic_DNA"/>
</dbReference>
<dbReference type="GO" id="GO:0003677">
    <property type="term" value="F:DNA binding"/>
    <property type="evidence" value="ECO:0007669"/>
    <property type="project" value="InterPro"/>
</dbReference>
<sequence length="409" mass="45940">MTDRNDPREYLKINEAAQFLGVNPRTVYRHIKTGKIPASMVGGLYLIRRSDLEAVLSESRLDQRAEVTPLHPVLRCGSCYSILISESQIAATCAAESCEEILCASCKIEGKRFCARHQPSAQDRLQTALQALARGEIPLVVRSGEARLREINFTERILTRLTGITTLIHPLDGSVITIQNWQTCLEQGDHRADVMRLLNKVFLDSQTIAQMPLNAWFTARPPQPKGTDGPPVEIQVNTISRLQAHANNGFDSYPLDSQDLQAWLSRQIEEANTEQCFRLILLASTTGWDPSARRMIAASEQPGQAFVARRLLVYLFDLENGDLIYNEKDDRARIYAELFVPLLESEQIAEAVRAINNELLVYDSLTLEQAGRTLPFSKSVLKLAFQRMAQGDTYSIMEIPRLGMALIRN</sequence>
<proteinExistence type="predicted"/>
<dbReference type="Proteomes" id="UP000050501">
    <property type="component" value="Unassembled WGS sequence"/>
</dbReference>
<accession>A0A0P6Y9J3</accession>
<dbReference type="InterPro" id="IPR041657">
    <property type="entry name" value="HTH_17"/>
</dbReference>
<dbReference type="AlphaFoldDB" id="A0A0P6Y9J3"/>
<protein>
    <recommendedName>
        <fullName evidence="1">Helix-turn-helix domain-containing protein</fullName>
    </recommendedName>
</protein>
<gene>
    <name evidence="2" type="ORF">ADN01_14665</name>
</gene>
<comment type="caution">
    <text evidence="2">The sequence shown here is derived from an EMBL/GenBank/DDBJ whole genome shotgun (WGS) entry which is preliminary data.</text>
</comment>
<dbReference type="OrthoDB" id="163788at2"/>
<evidence type="ECO:0000313" key="2">
    <source>
        <dbReference type="EMBL" id="KPL78448.1"/>
    </source>
</evidence>
<evidence type="ECO:0000313" key="3">
    <source>
        <dbReference type="Proteomes" id="UP000050501"/>
    </source>
</evidence>
<feature type="domain" description="Helix-turn-helix" evidence="1">
    <location>
        <begin position="10"/>
        <end position="58"/>
    </location>
</feature>
<dbReference type="InterPro" id="IPR009061">
    <property type="entry name" value="DNA-bd_dom_put_sf"/>
</dbReference>